<keyword evidence="2" id="KW-1185">Reference proteome</keyword>
<organism evidence="1 2">
    <name type="scientific">Grifola frondosa</name>
    <name type="common">Maitake</name>
    <name type="synonym">Polyporus frondosus</name>
    <dbReference type="NCBI Taxonomy" id="5627"/>
    <lineage>
        <taxon>Eukaryota</taxon>
        <taxon>Fungi</taxon>
        <taxon>Dikarya</taxon>
        <taxon>Basidiomycota</taxon>
        <taxon>Agaricomycotina</taxon>
        <taxon>Agaricomycetes</taxon>
        <taxon>Polyporales</taxon>
        <taxon>Grifolaceae</taxon>
        <taxon>Grifola</taxon>
    </lineage>
</organism>
<dbReference type="Proteomes" id="UP000092993">
    <property type="component" value="Unassembled WGS sequence"/>
</dbReference>
<gene>
    <name evidence="1" type="ORF">A0H81_14342</name>
</gene>
<proteinExistence type="predicted"/>
<sequence>MPIAVARQERWPAPGPSTRNRAVTAAAAQYSLWLIACSCSNTIFFTRQLERLNFPEEKDLKPLTKV</sequence>
<evidence type="ECO:0000313" key="1">
    <source>
        <dbReference type="EMBL" id="OBZ65659.1"/>
    </source>
</evidence>
<comment type="caution">
    <text evidence="1">The sequence shown here is derived from an EMBL/GenBank/DDBJ whole genome shotgun (WGS) entry which is preliminary data.</text>
</comment>
<name>A0A1C7LNV1_GRIFR</name>
<dbReference type="AlphaFoldDB" id="A0A1C7LNV1"/>
<accession>A0A1C7LNV1</accession>
<protein>
    <submittedName>
        <fullName evidence="1">Uncharacterized protein</fullName>
    </submittedName>
</protein>
<reference evidence="1 2" key="1">
    <citation type="submission" date="2016-03" db="EMBL/GenBank/DDBJ databases">
        <title>Whole genome sequencing of Grifola frondosa 9006-11.</title>
        <authorList>
            <person name="Min B."/>
            <person name="Park H."/>
            <person name="Kim J.-G."/>
            <person name="Cho H."/>
            <person name="Oh Y.-L."/>
            <person name="Kong W.-S."/>
            <person name="Choi I.-G."/>
        </authorList>
    </citation>
    <scope>NUCLEOTIDE SEQUENCE [LARGE SCALE GENOMIC DNA]</scope>
    <source>
        <strain evidence="1 2">9006-11</strain>
    </source>
</reference>
<dbReference type="EMBL" id="LUGG01000041">
    <property type="protein sequence ID" value="OBZ65659.1"/>
    <property type="molecule type" value="Genomic_DNA"/>
</dbReference>
<evidence type="ECO:0000313" key="2">
    <source>
        <dbReference type="Proteomes" id="UP000092993"/>
    </source>
</evidence>